<feature type="domain" description="Amino acid permease/ SLC12A" evidence="6">
    <location>
        <begin position="2"/>
        <end position="309"/>
    </location>
</feature>
<comment type="caution">
    <text evidence="7">The sequence shown here is derived from an EMBL/GenBank/DDBJ whole genome shotgun (WGS) entry which is preliminary data.</text>
</comment>
<dbReference type="RefSeq" id="XP_031006513.1">
    <property type="nucleotide sequence ID" value="XM_031149313.1"/>
</dbReference>
<feature type="transmembrane region" description="Helical" evidence="5">
    <location>
        <begin position="75"/>
        <end position="96"/>
    </location>
</feature>
<dbReference type="AlphaFoldDB" id="A0A8H8R4S8"/>
<keyword evidence="4 5" id="KW-0472">Membrane</keyword>
<dbReference type="OrthoDB" id="10062876at2759"/>
<dbReference type="InterPro" id="IPR050524">
    <property type="entry name" value="APC_YAT"/>
</dbReference>
<evidence type="ECO:0000256" key="3">
    <source>
        <dbReference type="ARBA" id="ARBA00022989"/>
    </source>
</evidence>
<dbReference type="GO" id="GO:0016020">
    <property type="term" value="C:membrane"/>
    <property type="evidence" value="ECO:0007669"/>
    <property type="project" value="UniProtKB-SubCell"/>
</dbReference>
<organism evidence="7 8">
    <name type="scientific">Lachnellula hyalina</name>
    <dbReference type="NCBI Taxonomy" id="1316788"/>
    <lineage>
        <taxon>Eukaryota</taxon>
        <taxon>Fungi</taxon>
        <taxon>Dikarya</taxon>
        <taxon>Ascomycota</taxon>
        <taxon>Pezizomycotina</taxon>
        <taxon>Leotiomycetes</taxon>
        <taxon>Helotiales</taxon>
        <taxon>Lachnaceae</taxon>
        <taxon>Lachnellula</taxon>
    </lineage>
</organism>
<accession>A0A8H8R4S8</accession>
<evidence type="ECO:0000256" key="1">
    <source>
        <dbReference type="ARBA" id="ARBA00004141"/>
    </source>
</evidence>
<dbReference type="GeneID" id="41984549"/>
<dbReference type="GO" id="GO:0015171">
    <property type="term" value="F:amino acid transmembrane transporter activity"/>
    <property type="evidence" value="ECO:0007669"/>
    <property type="project" value="TreeGrafter"/>
</dbReference>
<evidence type="ECO:0000259" key="6">
    <source>
        <dbReference type="Pfam" id="PF00324"/>
    </source>
</evidence>
<sequence>MVGGNPLHDVYGFRYWNNPGAFVEHIRPGNTGRFLGLLACMSQASFTVCGPEYISIVAAETEQPRKILPTAFKSFVWRLLGFYVIGALCLGIVVPYNDPTLAATISGDAPSGTGASSPYVISMDHFNIPGLGSLVNALIMTSVFSAGNGLLFSATRCLHGMSLEGKAPRFLSKCSKWGVPYYSVLVALAFCLLGFLQAAKSSSSVLGWLVDLITACQLINYMATIVVYLHFKAALDAQGIDRKNLPYRGFLQPYAAYYALGGTTIMLLVLGYSLFFPGGWSYLYFFLDYSMIAAFPLAFIGWKIIKRTKYIRPGTADLTVGGMKQEIDRYEETFIPRPTGKFETAFDRLFEPKKDI</sequence>
<keyword evidence="2 5" id="KW-0812">Transmembrane</keyword>
<name>A0A8H8R4S8_9HELO</name>
<evidence type="ECO:0000256" key="5">
    <source>
        <dbReference type="SAM" id="Phobius"/>
    </source>
</evidence>
<evidence type="ECO:0000313" key="7">
    <source>
        <dbReference type="EMBL" id="TVY27725.1"/>
    </source>
</evidence>
<dbReference type="Pfam" id="PF00324">
    <property type="entry name" value="AA_permease"/>
    <property type="match status" value="1"/>
</dbReference>
<feature type="transmembrane region" description="Helical" evidence="5">
    <location>
        <begin position="205"/>
        <end position="229"/>
    </location>
</feature>
<keyword evidence="3 5" id="KW-1133">Transmembrane helix</keyword>
<evidence type="ECO:0000256" key="4">
    <source>
        <dbReference type="ARBA" id="ARBA00023136"/>
    </source>
</evidence>
<dbReference type="PANTHER" id="PTHR43341:SF6">
    <property type="entry name" value="AMINO ACID TRANSPORTER (EUROFUNG)"/>
    <property type="match status" value="1"/>
</dbReference>
<proteinExistence type="predicted"/>
<evidence type="ECO:0000256" key="2">
    <source>
        <dbReference type="ARBA" id="ARBA00022692"/>
    </source>
</evidence>
<dbReference type="EMBL" id="QGMH01000043">
    <property type="protein sequence ID" value="TVY27725.1"/>
    <property type="molecule type" value="Genomic_DNA"/>
</dbReference>
<dbReference type="Gene3D" id="1.20.1740.10">
    <property type="entry name" value="Amino acid/polyamine transporter I"/>
    <property type="match status" value="1"/>
</dbReference>
<feature type="transmembrane region" description="Helical" evidence="5">
    <location>
        <begin position="250"/>
        <end position="275"/>
    </location>
</feature>
<feature type="transmembrane region" description="Helical" evidence="5">
    <location>
        <begin position="281"/>
        <end position="302"/>
    </location>
</feature>
<dbReference type="InterPro" id="IPR004841">
    <property type="entry name" value="AA-permease/SLC12A_dom"/>
</dbReference>
<feature type="transmembrane region" description="Helical" evidence="5">
    <location>
        <begin position="179"/>
        <end position="199"/>
    </location>
</feature>
<dbReference type="PIRSF" id="PIRSF006060">
    <property type="entry name" value="AA_transporter"/>
    <property type="match status" value="1"/>
</dbReference>
<reference evidence="7 8" key="1">
    <citation type="submission" date="2018-05" db="EMBL/GenBank/DDBJ databases">
        <title>Genome sequencing and assembly of the regulated plant pathogen Lachnellula willkommii and related sister species for the development of diagnostic species identification markers.</title>
        <authorList>
            <person name="Giroux E."/>
            <person name="Bilodeau G."/>
        </authorList>
    </citation>
    <scope>NUCLEOTIDE SEQUENCE [LARGE SCALE GENOMIC DNA]</scope>
    <source>
        <strain evidence="7 8">CBS 185.66</strain>
    </source>
</reference>
<comment type="subcellular location">
    <subcellularLocation>
        <location evidence="1">Membrane</location>
        <topology evidence="1">Multi-pass membrane protein</topology>
    </subcellularLocation>
</comment>
<keyword evidence="8" id="KW-1185">Reference proteome</keyword>
<feature type="transmembrane region" description="Helical" evidence="5">
    <location>
        <begin position="134"/>
        <end position="158"/>
    </location>
</feature>
<dbReference type="PANTHER" id="PTHR43341">
    <property type="entry name" value="AMINO ACID PERMEASE"/>
    <property type="match status" value="1"/>
</dbReference>
<gene>
    <name evidence="7" type="primary">AGP2_1</name>
    <name evidence="7" type="ORF">LHYA1_G004351</name>
</gene>
<evidence type="ECO:0000313" key="8">
    <source>
        <dbReference type="Proteomes" id="UP000431533"/>
    </source>
</evidence>
<dbReference type="Proteomes" id="UP000431533">
    <property type="component" value="Unassembled WGS sequence"/>
</dbReference>
<protein>
    <submittedName>
        <fullName evidence="7">General amino acid permease</fullName>
    </submittedName>
</protein>